<evidence type="ECO:0000256" key="1">
    <source>
        <dbReference type="ARBA" id="ARBA00009861"/>
    </source>
</evidence>
<dbReference type="InterPro" id="IPR023213">
    <property type="entry name" value="CAT-like_dom_sf"/>
</dbReference>
<evidence type="ECO:0000313" key="3">
    <source>
        <dbReference type="Proteomes" id="UP000019116"/>
    </source>
</evidence>
<dbReference type="GO" id="GO:0016747">
    <property type="term" value="F:acyltransferase activity, transferring groups other than amino-acyl groups"/>
    <property type="evidence" value="ECO:0007669"/>
    <property type="project" value="UniProtKB-ARBA"/>
</dbReference>
<proteinExistence type="inferred from homology"/>
<accession>A0A3B6APW4</accession>
<dbReference type="Pfam" id="PF02458">
    <property type="entry name" value="Transferase"/>
    <property type="match status" value="1"/>
</dbReference>
<dbReference type="EnsemblPlants" id="TraesCS2A02G015900.1">
    <property type="protein sequence ID" value="TraesCS2A02G015900.1.cds1"/>
    <property type="gene ID" value="TraesCS2A02G015900"/>
</dbReference>
<dbReference type="SMR" id="A0A3B6APW4"/>
<name>A0A3B6APW4_WHEAT</name>
<sequence>MSIVVSKSSPVVVTGPSEPGMATGGIINLSSFDKCFAPVPVGLLLIFDQPINEPVETIKKALSQALVLYQPMAGRLVTGPDGEPIHILCTGEGVLFVGASASCALDQFTTSPLLAGDLAPRYPAEYCRAYDAMLLMQVTEFACGGFVVGVTWNHVLADAAGMAQFLQAVGELARGMAAPSVLPVRSEADPTFPRLPPPFVTAMRSRMRVGMEEMASIDVTISWSLISCIKAECGDDCTVFDAVAAVLWQCRTRAVISNPDTPAPLLFSSNMRGLVRAKRGYYGNFVMGQPVQAQSGMVANSDIKNLVKLIRLAKEKIPDILTNGGGGDQQQQVAPPKYNKLVVTSLRNLGLSAVDFGRGGGGAGDAGTGTSGADGHEHLHLVPAMQGQGRRQCRVPLRQAGARRCLPTGVGRHTDAHELAPACTFLVHAHLPVPP</sequence>
<dbReference type="Proteomes" id="UP000019116">
    <property type="component" value="Chromosome 2A"/>
</dbReference>
<dbReference type="AlphaFoldDB" id="A0A3B6APW4"/>
<dbReference type="InterPro" id="IPR050898">
    <property type="entry name" value="Plant_acyltransferase"/>
</dbReference>
<keyword evidence="3" id="KW-1185">Reference proteome</keyword>
<reference evidence="2" key="2">
    <citation type="submission" date="2018-10" db="UniProtKB">
        <authorList>
            <consortium name="EnsemblPlants"/>
        </authorList>
    </citation>
    <scope>IDENTIFICATION</scope>
</reference>
<dbReference type="PANTHER" id="PTHR31147:SF62">
    <property type="entry name" value="GENOME ASSEMBLY, CHROMOSOME: II"/>
    <property type="match status" value="1"/>
</dbReference>
<dbReference type="PANTHER" id="PTHR31147">
    <property type="entry name" value="ACYL TRANSFERASE 4"/>
    <property type="match status" value="1"/>
</dbReference>
<reference evidence="2" key="1">
    <citation type="submission" date="2018-08" db="EMBL/GenBank/DDBJ databases">
        <authorList>
            <person name="Rossello M."/>
        </authorList>
    </citation>
    <scope>NUCLEOTIDE SEQUENCE [LARGE SCALE GENOMIC DNA]</scope>
    <source>
        <strain evidence="2">cv. Chinese Spring</strain>
    </source>
</reference>
<evidence type="ECO:0000313" key="2">
    <source>
        <dbReference type="EnsemblPlants" id="TraesCS2A02G015900.1.cds1"/>
    </source>
</evidence>
<dbReference type="Gramene" id="TraesCS2A02G015900.1">
    <property type="protein sequence ID" value="TraesCS2A02G015900.1.cds1"/>
    <property type="gene ID" value="TraesCS2A02G015900"/>
</dbReference>
<dbReference type="OrthoDB" id="444127at2759"/>
<protein>
    <submittedName>
        <fullName evidence="2">Uncharacterized protein</fullName>
    </submittedName>
</protein>
<dbReference type="Gramene" id="TraesCS2A03G0015100.1">
    <property type="protein sequence ID" value="TraesCS2A03G0015100.1.CDS1"/>
    <property type="gene ID" value="TraesCS2A03G0015100"/>
</dbReference>
<dbReference type="PaxDb" id="4565-Traes_2AS_57C6731E1.1"/>
<comment type="similarity">
    <text evidence="1">Belongs to the plant acyltransferase family.</text>
</comment>
<organism evidence="2">
    <name type="scientific">Triticum aestivum</name>
    <name type="common">Wheat</name>
    <dbReference type="NCBI Taxonomy" id="4565"/>
    <lineage>
        <taxon>Eukaryota</taxon>
        <taxon>Viridiplantae</taxon>
        <taxon>Streptophyta</taxon>
        <taxon>Embryophyta</taxon>
        <taxon>Tracheophyta</taxon>
        <taxon>Spermatophyta</taxon>
        <taxon>Magnoliopsida</taxon>
        <taxon>Liliopsida</taxon>
        <taxon>Poales</taxon>
        <taxon>Poaceae</taxon>
        <taxon>BOP clade</taxon>
        <taxon>Pooideae</taxon>
        <taxon>Triticodae</taxon>
        <taxon>Triticeae</taxon>
        <taxon>Triticinae</taxon>
        <taxon>Triticum</taxon>
    </lineage>
</organism>
<dbReference type="Gene3D" id="3.30.559.10">
    <property type="entry name" value="Chloramphenicol acetyltransferase-like domain"/>
    <property type="match status" value="2"/>
</dbReference>